<dbReference type="Proteomes" id="UP001244011">
    <property type="component" value="Unassembled WGS sequence"/>
</dbReference>
<feature type="region of interest" description="Disordered" evidence="8">
    <location>
        <begin position="410"/>
        <end position="455"/>
    </location>
</feature>
<evidence type="ECO:0000313" key="11">
    <source>
        <dbReference type="Proteomes" id="UP001244011"/>
    </source>
</evidence>
<proteinExistence type="inferred from homology"/>
<keyword evidence="3 7" id="KW-0479">Metal-binding</keyword>
<dbReference type="EC" id="2.7.7.49" evidence="7"/>
<dbReference type="GO" id="GO:0007004">
    <property type="term" value="P:telomere maintenance via telomerase"/>
    <property type="evidence" value="ECO:0007669"/>
    <property type="project" value="TreeGrafter"/>
</dbReference>
<keyword evidence="7" id="KW-0539">Nucleus</keyword>
<feature type="region of interest" description="Disordered" evidence="8">
    <location>
        <begin position="1"/>
        <end position="34"/>
    </location>
</feature>
<dbReference type="GO" id="GO:0003720">
    <property type="term" value="F:telomerase activity"/>
    <property type="evidence" value="ECO:0007669"/>
    <property type="project" value="InterPro"/>
</dbReference>
<evidence type="ECO:0000256" key="5">
    <source>
        <dbReference type="ARBA" id="ARBA00022918"/>
    </source>
</evidence>
<comment type="subcellular location">
    <subcellularLocation>
        <location evidence="7">Nucleus</location>
    </subcellularLocation>
    <subcellularLocation>
        <location evidence="7">Chromosome</location>
        <location evidence="7">Telomere</location>
    </subcellularLocation>
</comment>
<feature type="domain" description="Telomerase ribonucleoprotein complex - RNA-binding" evidence="9">
    <location>
        <begin position="471"/>
        <end position="563"/>
    </location>
</feature>
<dbReference type="GeneID" id="85312911"/>
<evidence type="ECO:0000256" key="6">
    <source>
        <dbReference type="ARBA" id="ARBA00048173"/>
    </source>
</evidence>
<keyword evidence="4 7" id="KW-0460">Magnesium</keyword>
<evidence type="ECO:0000256" key="1">
    <source>
        <dbReference type="ARBA" id="ARBA00022679"/>
    </source>
</evidence>
<dbReference type="GO" id="GO:0070034">
    <property type="term" value="F:telomerase RNA binding"/>
    <property type="evidence" value="ECO:0007669"/>
    <property type="project" value="TreeGrafter"/>
</dbReference>
<dbReference type="RefSeq" id="XP_060286171.1">
    <property type="nucleotide sequence ID" value="XM_060429724.1"/>
</dbReference>
<comment type="similarity">
    <text evidence="7">Belongs to the reverse transcriptase family. Telomerase subfamily.</text>
</comment>
<dbReference type="SMART" id="SM00975">
    <property type="entry name" value="Telomerase_RBD"/>
    <property type="match status" value="1"/>
</dbReference>
<dbReference type="GO" id="GO:0000333">
    <property type="term" value="C:telomerase catalytic core complex"/>
    <property type="evidence" value="ECO:0007669"/>
    <property type="project" value="TreeGrafter"/>
</dbReference>
<dbReference type="Gene3D" id="1.10.132.70">
    <property type="match status" value="1"/>
</dbReference>
<comment type="catalytic activity">
    <reaction evidence="6 7">
        <text>DNA(n) + a 2'-deoxyribonucleoside 5'-triphosphate = DNA(n+1) + diphosphate</text>
        <dbReference type="Rhea" id="RHEA:22508"/>
        <dbReference type="Rhea" id="RHEA-COMP:17339"/>
        <dbReference type="Rhea" id="RHEA-COMP:17340"/>
        <dbReference type="ChEBI" id="CHEBI:33019"/>
        <dbReference type="ChEBI" id="CHEBI:61560"/>
        <dbReference type="ChEBI" id="CHEBI:173112"/>
        <dbReference type="EC" id="2.7.7.49"/>
    </reaction>
</comment>
<evidence type="ECO:0000256" key="2">
    <source>
        <dbReference type="ARBA" id="ARBA00022695"/>
    </source>
</evidence>
<dbReference type="EMBL" id="MU839001">
    <property type="protein sequence ID" value="KAK1769958.1"/>
    <property type="molecule type" value="Genomic_DNA"/>
</dbReference>
<evidence type="ECO:0000259" key="9">
    <source>
        <dbReference type="SMART" id="SM00975"/>
    </source>
</evidence>
<protein>
    <recommendedName>
        <fullName evidence="7">Telomerase reverse transcriptase</fullName>
        <ecNumber evidence="7">2.7.7.49</ecNumber>
    </recommendedName>
    <alternativeName>
        <fullName evidence="7">Telomerase catalytic subunit</fullName>
    </alternativeName>
</protein>
<comment type="caution">
    <text evidence="10">The sequence shown here is derived from an EMBL/GenBank/DDBJ whole genome shotgun (WGS) entry which is preliminary data.</text>
</comment>
<dbReference type="InterPro" id="IPR003545">
    <property type="entry name" value="Telomerase_RT"/>
</dbReference>
<dbReference type="PANTHER" id="PTHR12066">
    <property type="entry name" value="TELOMERASE REVERSE TRANSCRIPTASE"/>
    <property type="match status" value="1"/>
</dbReference>
<keyword evidence="1 7" id="KW-0808">Transferase</keyword>
<comment type="function">
    <text evidence="7">Telomerase is a ribonucleoprotein enzyme essential for the replication of chromosome termini in most eukaryotes. It elongates telomeres. It is a reverse transcriptase that adds simple sequence repeats to chromosome ends by copying a template sequence within the RNA component of the enzyme.</text>
</comment>
<keyword evidence="7" id="KW-0779">Telomere</keyword>
<dbReference type="PANTHER" id="PTHR12066:SF0">
    <property type="entry name" value="TELOMERASE REVERSE TRANSCRIPTASE"/>
    <property type="match status" value="1"/>
</dbReference>
<organism evidence="10 11">
    <name type="scientific">Phialemonium atrogriseum</name>
    <dbReference type="NCBI Taxonomy" id="1093897"/>
    <lineage>
        <taxon>Eukaryota</taxon>
        <taxon>Fungi</taxon>
        <taxon>Dikarya</taxon>
        <taxon>Ascomycota</taxon>
        <taxon>Pezizomycotina</taxon>
        <taxon>Sordariomycetes</taxon>
        <taxon>Sordariomycetidae</taxon>
        <taxon>Cephalothecales</taxon>
        <taxon>Cephalothecaceae</taxon>
        <taxon>Phialemonium</taxon>
    </lineage>
</organism>
<accession>A0AAJ0C4F9</accession>
<keyword evidence="11" id="KW-1185">Reference proteome</keyword>
<evidence type="ECO:0000256" key="4">
    <source>
        <dbReference type="ARBA" id="ARBA00022842"/>
    </source>
</evidence>
<gene>
    <name evidence="10" type="ORF">QBC33DRAFT_556377</name>
</gene>
<feature type="compositionally biased region" description="Basic residues" evidence="8">
    <location>
        <begin position="438"/>
        <end position="449"/>
    </location>
</feature>
<dbReference type="InterPro" id="IPR021891">
    <property type="entry name" value="Telomerase_RBD"/>
</dbReference>
<keyword evidence="2 7" id="KW-0548">Nucleotidyltransferase</keyword>
<sequence>MDGTKRKQVLGPVDQPAKRVKTREKAGNKPQSGDTVRHALLSRLYPKLRTLREYVLAKLPPSSRLRRKKITSVGLQDSTPNGSCPCPDIELALGHLLDTTIVGFYDNPPAKTDNRWEQWANFSQRGDESYVTLSDGTAGALFSQREIVDFVVWLLFSREKKASNRPSHLLCDGFRRDVNPRPHGPQGNRSCEIPGLFALHPNPQVHALKATPWPQLLTLLGKAGERVMIDLLLDCGVFSKVLAGPGNYCQLSGIPVSELDYWSSQNAAEGAAASSRGDTTLKKSACRNPSAISFVRSRMLYARAALNARGLVHFGFRHIHVLNRFPIKTQAAAVVGSPSDGPVEEAIAVCEESTLRVMMYMFPRQFGLHNVFTSNVDHSQTAQKFQDYTLREEEITNKFAVVEEDKQRLRAPGQFETRRRARASAGKLTSTSTSTKSQIRHGKSRRKSKQISASVHPPKYSSLVDLATPVAHVSAFCQAVLSAIIPNDFWGSGSVQIENKAAFFKNVDRMLHLRRFEQLSLHDVMQGLKVGFALYNPESPFNGISDVQREDYGYRMARASCFEESKEFVYGHNQAG</sequence>
<evidence type="ECO:0000313" key="10">
    <source>
        <dbReference type="EMBL" id="KAK1769958.1"/>
    </source>
</evidence>
<dbReference type="AlphaFoldDB" id="A0AAJ0C4F9"/>
<dbReference type="GO" id="GO:0046872">
    <property type="term" value="F:metal ion binding"/>
    <property type="evidence" value="ECO:0007669"/>
    <property type="project" value="UniProtKB-KW"/>
</dbReference>
<evidence type="ECO:0000256" key="7">
    <source>
        <dbReference type="RuleBase" id="RU365061"/>
    </source>
</evidence>
<keyword evidence="5 7" id="KW-0695">RNA-directed DNA polymerase</keyword>
<evidence type="ECO:0000256" key="8">
    <source>
        <dbReference type="SAM" id="MobiDB-lite"/>
    </source>
</evidence>
<name>A0AAJ0C4F9_9PEZI</name>
<dbReference type="Pfam" id="PF12009">
    <property type="entry name" value="Telomerase_RBD"/>
    <property type="match status" value="1"/>
</dbReference>
<dbReference type="GO" id="GO:0000781">
    <property type="term" value="C:chromosome, telomeric region"/>
    <property type="evidence" value="ECO:0007669"/>
    <property type="project" value="UniProtKB-SubCell"/>
</dbReference>
<dbReference type="GO" id="GO:0042162">
    <property type="term" value="F:telomeric DNA binding"/>
    <property type="evidence" value="ECO:0007669"/>
    <property type="project" value="TreeGrafter"/>
</dbReference>
<reference evidence="10" key="1">
    <citation type="submission" date="2023-06" db="EMBL/GenBank/DDBJ databases">
        <title>Genome-scale phylogeny and comparative genomics of the fungal order Sordariales.</title>
        <authorList>
            <consortium name="Lawrence Berkeley National Laboratory"/>
            <person name="Hensen N."/>
            <person name="Bonometti L."/>
            <person name="Westerberg I."/>
            <person name="Brannstrom I.O."/>
            <person name="Guillou S."/>
            <person name="Cros-Aarteil S."/>
            <person name="Calhoun S."/>
            <person name="Haridas S."/>
            <person name="Kuo A."/>
            <person name="Mondo S."/>
            <person name="Pangilinan J."/>
            <person name="Riley R."/>
            <person name="Labutti K."/>
            <person name="Andreopoulos B."/>
            <person name="Lipzen A."/>
            <person name="Chen C."/>
            <person name="Yanf M."/>
            <person name="Daum C."/>
            <person name="Ng V."/>
            <person name="Clum A."/>
            <person name="Steindorff A."/>
            <person name="Ohm R."/>
            <person name="Martin F."/>
            <person name="Silar P."/>
            <person name="Natvig D."/>
            <person name="Lalanne C."/>
            <person name="Gautier V."/>
            <person name="Ament-Velasquez S.L."/>
            <person name="Kruys A."/>
            <person name="Hutchinson M.I."/>
            <person name="Powell A.J."/>
            <person name="Barry K."/>
            <person name="Miller A.N."/>
            <person name="Grigoriev I.V."/>
            <person name="Debuchy R."/>
            <person name="Gladieux P."/>
            <person name="Thoren M.H."/>
            <person name="Johannesson H."/>
        </authorList>
    </citation>
    <scope>NUCLEOTIDE SEQUENCE</scope>
    <source>
        <strain evidence="10">8032-3</strain>
    </source>
</reference>
<keyword evidence="7" id="KW-0158">Chromosome</keyword>
<evidence type="ECO:0000256" key="3">
    <source>
        <dbReference type="ARBA" id="ARBA00022723"/>
    </source>
</evidence>